<organism evidence="1 2">
    <name type="scientific">Brevibacillus borstelensis AK1</name>
    <dbReference type="NCBI Taxonomy" id="1300222"/>
    <lineage>
        <taxon>Bacteria</taxon>
        <taxon>Bacillati</taxon>
        <taxon>Bacillota</taxon>
        <taxon>Bacilli</taxon>
        <taxon>Bacillales</taxon>
        <taxon>Paenibacillaceae</taxon>
        <taxon>Brevibacillus</taxon>
    </lineage>
</organism>
<dbReference type="STRING" id="1300222.I532_19512"/>
<proteinExistence type="predicted"/>
<dbReference type="AlphaFoldDB" id="M8DCP9"/>
<evidence type="ECO:0000313" key="2">
    <source>
        <dbReference type="Proteomes" id="UP000012081"/>
    </source>
</evidence>
<dbReference type="PATRIC" id="fig|1300222.3.peg.4097"/>
<keyword evidence="2" id="KW-1185">Reference proteome</keyword>
<protein>
    <submittedName>
        <fullName evidence="1">Uncharacterized protein</fullName>
    </submittedName>
</protein>
<dbReference type="RefSeq" id="WP_003390326.1">
    <property type="nucleotide sequence ID" value="NZ_APBN01000010.1"/>
</dbReference>
<evidence type="ECO:0000313" key="1">
    <source>
        <dbReference type="EMBL" id="EMT51137.1"/>
    </source>
</evidence>
<dbReference type="EMBL" id="APBN01000010">
    <property type="protein sequence ID" value="EMT51137.1"/>
    <property type="molecule type" value="Genomic_DNA"/>
</dbReference>
<reference evidence="1 2" key="1">
    <citation type="submission" date="2013-03" db="EMBL/GenBank/DDBJ databases">
        <title>Assembly of a new bacterial strain Brevibacillus borstelensis AK1.</title>
        <authorList>
            <person name="Rajan I."/>
            <person name="PoliReddy D."/>
            <person name="Sugumar T."/>
            <person name="Rathinam K."/>
            <person name="Alqarawi S."/>
            <person name="Khalil A.B."/>
            <person name="Sivakumar N."/>
        </authorList>
    </citation>
    <scope>NUCLEOTIDE SEQUENCE [LARGE SCALE GENOMIC DNA]</scope>
    <source>
        <strain evidence="1 2">AK1</strain>
    </source>
</reference>
<dbReference type="Proteomes" id="UP000012081">
    <property type="component" value="Unassembled WGS sequence"/>
</dbReference>
<sequence length="137" mass="15395">MGQVITVFLQVMVLLLVPMGILQVHTVVQTHNELLEVSAAATKYISNHGGRGDAEVLGKVRAFMSQELAEKSLTLSEEELIIHIQRSRAADPVLWSHEDEFVLQAELPFPLFVSWLPGEKTMRVVRHGTVNMMDYDL</sequence>
<name>M8DCP9_9BACL</name>
<accession>M8DCP9</accession>
<comment type="caution">
    <text evidence="1">The sequence shown here is derived from an EMBL/GenBank/DDBJ whole genome shotgun (WGS) entry which is preliminary data.</text>
</comment>
<dbReference type="OrthoDB" id="2467293at2"/>
<gene>
    <name evidence="1" type="ORF">I532_19512</name>
</gene>